<dbReference type="Pfam" id="PF13181">
    <property type="entry name" value="TPR_8"/>
    <property type="match status" value="2"/>
</dbReference>
<keyword evidence="5" id="KW-1185">Reference proteome</keyword>
<dbReference type="Pfam" id="PF18962">
    <property type="entry name" value="Por_Secre_tail"/>
    <property type="match status" value="1"/>
</dbReference>
<keyword evidence="2" id="KW-0802">TPR repeat</keyword>
<evidence type="ECO:0000256" key="2">
    <source>
        <dbReference type="PROSITE-ProRule" id="PRU00339"/>
    </source>
</evidence>
<evidence type="ECO:0000313" key="5">
    <source>
        <dbReference type="Proteomes" id="UP000257004"/>
    </source>
</evidence>
<dbReference type="PANTHER" id="PTHR12558">
    <property type="entry name" value="CELL DIVISION CYCLE 16,23,27"/>
    <property type="match status" value="1"/>
</dbReference>
<sequence length="478" mass="55075">MNQYFTMKNNYQSSYVILAVLLFFVFENQLVAQKRGMVNKTFFKNGLIAKEIYLGADQMLDSIRTYHIVGGLDERFSFDENGLMNGICQKFSSNGKLKTIWLFKKGILIKRTDFFKEDNLKNKAKVEENYAIIVKNNELLKTDPSNYGLLYGRAASRIYLEDNILAEFDFLGFKAHLESLKASPNAGQFPRLNQDLAEIYSRLSTLYSRFENDNLSVDFKLKAIQIDPQETRHYFNLGAYLATEIHDYRLAIYYLDEVERRFPNHNFAHWVLGYTYLELEQYDKAIENINIAFQNEANLYENGYGTEESDLRTIRGLAYHKSGKTDLGIADLNEALRINNKNSVANKYLGIVYDDLGQSQKACDYFKKARDLGYEKKYANKELESFIKKACNADQSKIASIAPKDLPFIAPNPAENSVEVFNYPYSDFNYEIHNAQSQKLRHGVSNNKTIELLGLPTGFYILTITNQGKSETFKLIKK</sequence>
<reference evidence="4 5" key="1">
    <citation type="submission" date="2018-07" db="EMBL/GenBank/DDBJ databases">
        <title>Genomic Encyclopedia of Archaeal and Bacterial Type Strains, Phase II (KMG-II): from individual species to whole genera.</title>
        <authorList>
            <person name="Goeker M."/>
        </authorList>
    </citation>
    <scope>NUCLEOTIDE SEQUENCE [LARGE SCALE GENOMIC DNA]</scope>
    <source>
        <strain evidence="4 5">DSM 25795</strain>
    </source>
</reference>
<feature type="repeat" description="TPR" evidence="2">
    <location>
        <begin position="197"/>
        <end position="230"/>
    </location>
</feature>
<dbReference type="PANTHER" id="PTHR12558:SF13">
    <property type="entry name" value="CELL DIVISION CYCLE PROTEIN 27 HOMOLOG"/>
    <property type="match status" value="1"/>
</dbReference>
<protein>
    <submittedName>
        <fullName evidence="4">Putative secreted protein (Por secretion system target)</fullName>
    </submittedName>
</protein>
<dbReference type="EMBL" id="QRDQ01000008">
    <property type="protein sequence ID" value="RED24733.1"/>
    <property type="molecule type" value="Genomic_DNA"/>
</dbReference>
<dbReference type="InterPro" id="IPR019734">
    <property type="entry name" value="TPR_rpt"/>
</dbReference>
<dbReference type="InterPro" id="IPR026444">
    <property type="entry name" value="Secre_tail"/>
</dbReference>
<evidence type="ECO:0000256" key="1">
    <source>
        <dbReference type="ARBA" id="ARBA00022729"/>
    </source>
</evidence>
<comment type="caution">
    <text evidence="4">The sequence shown here is derived from an EMBL/GenBank/DDBJ whole genome shotgun (WGS) entry which is preliminary data.</text>
</comment>
<organism evidence="4 5">
    <name type="scientific">Flavobacterium cutihirudinis</name>
    <dbReference type="NCBI Taxonomy" id="1265740"/>
    <lineage>
        <taxon>Bacteria</taxon>
        <taxon>Pseudomonadati</taxon>
        <taxon>Bacteroidota</taxon>
        <taxon>Flavobacteriia</taxon>
        <taxon>Flavobacteriales</taxon>
        <taxon>Flavobacteriaceae</taxon>
        <taxon>Flavobacterium</taxon>
    </lineage>
</organism>
<dbReference type="Gene3D" id="3.90.930.1">
    <property type="match status" value="1"/>
</dbReference>
<dbReference type="Proteomes" id="UP000257004">
    <property type="component" value="Unassembled WGS sequence"/>
</dbReference>
<feature type="domain" description="Secretion system C-terminal sorting" evidence="3">
    <location>
        <begin position="410"/>
        <end position="476"/>
    </location>
</feature>
<dbReference type="SUPFAM" id="SSF48452">
    <property type="entry name" value="TPR-like"/>
    <property type="match status" value="1"/>
</dbReference>
<dbReference type="Gene3D" id="1.25.40.10">
    <property type="entry name" value="Tetratricopeptide repeat domain"/>
    <property type="match status" value="2"/>
</dbReference>
<dbReference type="PROSITE" id="PS50005">
    <property type="entry name" value="TPR"/>
    <property type="match status" value="1"/>
</dbReference>
<accession>A0A3D9FVG1</accession>
<dbReference type="InterPro" id="IPR011990">
    <property type="entry name" value="TPR-like_helical_dom_sf"/>
</dbReference>
<keyword evidence="1" id="KW-0732">Signal</keyword>
<dbReference type="AlphaFoldDB" id="A0A3D9FVG1"/>
<proteinExistence type="predicted"/>
<dbReference type="SMART" id="SM00028">
    <property type="entry name" value="TPR"/>
    <property type="match status" value="5"/>
</dbReference>
<evidence type="ECO:0000259" key="3">
    <source>
        <dbReference type="Pfam" id="PF18962"/>
    </source>
</evidence>
<evidence type="ECO:0000313" key="4">
    <source>
        <dbReference type="EMBL" id="RED24733.1"/>
    </source>
</evidence>
<gene>
    <name evidence="4" type="ORF">BD847_1468</name>
</gene>
<dbReference type="NCBIfam" id="TIGR04183">
    <property type="entry name" value="Por_Secre_tail"/>
    <property type="match status" value="1"/>
</dbReference>
<name>A0A3D9FVG1_9FLAO</name>